<dbReference type="InterPro" id="IPR032466">
    <property type="entry name" value="Metal_Hydrolase"/>
</dbReference>
<keyword evidence="3" id="KW-0479">Metal-binding</keyword>
<name>A0ABR3RF98_9PLEO</name>
<evidence type="ECO:0000256" key="1">
    <source>
        <dbReference type="ARBA" id="ARBA00009275"/>
    </source>
</evidence>
<reference evidence="5 6" key="1">
    <citation type="submission" date="2024-02" db="EMBL/GenBank/DDBJ databases">
        <title>De novo assembly and annotation of 12 fungi associated with fruit tree decline syndrome in Ontario, Canada.</title>
        <authorList>
            <person name="Sulman M."/>
            <person name="Ellouze W."/>
            <person name="Ilyukhin E."/>
        </authorList>
    </citation>
    <scope>NUCLEOTIDE SEQUENCE [LARGE SCALE GENOMIC DNA]</scope>
    <source>
        <strain evidence="5 6">M42-189</strain>
    </source>
</reference>
<dbReference type="PANTHER" id="PTHR10060">
    <property type="entry name" value="TATD FAMILY DEOXYRIBONUCLEASE"/>
    <property type="match status" value="1"/>
</dbReference>
<dbReference type="InterPro" id="IPR001130">
    <property type="entry name" value="TatD-like"/>
</dbReference>
<evidence type="ECO:0000313" key="5">
    <source>
        <dbReference type="EMBL" id="KAL1602804.1"/>
    </source>
</evidence>
<evidence type="ECO:0008006" key="7">
    <source>
        <dbReference type="Google" id="ProtNLM"/>
    </source>
</evidence>
<comment type="caution">
    <text evidence="5">The sequence shown here is derived from an EMBL/GenBank/DDBJ whole genome shotgun (WGS) entry which is preliminary data.</text>
</comment>
<dbReference type="PIRSF" id="PIRSF005902">
    <property type="entry name" value="DNase_TatD"/>
    <property type="match status" value="1"/>
</dbReference>
<keyword evidence="2" id="KW-0540">Nuclease</keyword>
<evidence type="ECO:0000256" key="4">
    <source>
        <dbReference type="ARBA" id="ARBA00022801"/>
    </source>
</evidence>
<proteinExistence type="inferred from homology"/>
<dbReference type="InterPro" id="IPR050891">
    <property type="entry name" value="TatD-type_Hydrolase"/>
</dbReference>
<comment type="similarity">
    <text evidence="1">Belongs to the metallo-dependent hydrolases superfamily. TatD-type hydrolase family.</text>
</comment>
<protein>
    <recommendedName>
        <fullName evidence="7">TatD DNase family protein</fullName>
    </recommendedName>
</protein>
<sequence length="330" mass="36312">MAGNLLQNLPADAPAKAKSELQFADVAVTATAKEFAGTYRNKQYHAPDFAAVLDRALEASVKKVMLTGMSLWDAQFNADIARSRPDQCRITIGVHPYHASEPYANGSDGSAYFASMAKTVADLQAEKPTLLSAFGELGLDYDHLEWAGKGVQIQCFKDQLDLFVREKYDLPLFLHCRASFEDFVAVIEPYLAQLPRRGLVHSFVGSSAQMRKLTDMGFDVSVNGFSFRDQESLEMVAAVPLERLQLETDAPWGIIQASSEPAKAYLLNAVPLPASKKKDRFQLGMMVKERNESCAMSQVAFVVAGVKGLRVDEVAQAAWQNSTAMFRLTS</sequence>
<dbReference type="SUPFAM" id="SSF51556">
    <property type="entry name" value="Metallo-dependent hydrolases"/>
    <property type="match status" value="1"/>
</dbReference>
<accession>A0ABR3RF98</accession>
<keyword evidence="4" id="KW-0378">Hydrolase</keyword>
<dbReference type="PANTHER" id="PTHR10060:SF15">
    <property type="entry name" value="DEOXYRIBONUCLEASE TATDN1"/>
    <property type="match status" value="1"/>
</dbReference>
<dbReference type="Proteomes" id="UP001521785">
    <property type="component" value="Unassembled WGS sequence"/>
</dbReference>
<dbReference type="Gene3D" id="3.20.20.140">
    <property type="entry name" value="Metal-dependent hydrolases"/>
    <property type="match status" value="1"/>
</dbReference>
<dbReference type="CDD" id="cd01310">
    <property type="entry name" value="TatD_DNAse"/>
    <property type="match status" value="1"/>
</dbReference>
<organism evidence="5 6">
    <name type="scientific">Paraconiothyrium brasiliense</name>
    <dbReference type="NCBI Taxonomy" id="300254"/>
    <lineage>
        <taxon>Eukaryota</taxon>
        <taxon>Fungi</taxon>
        <taxon>Dikarya</taxon>
        <taxon>Ascomycota</taxon>
        <taxon>Pezizomycotina</taxon>
        <taxon>Dothideomycetes</taxon>
        <taxon>Pleosporomycetidae</taxon>
        <taxon>Pleosporales</taxon>
        <taxon>Massarineae</taxon>
        <taxon>Didymosphaeriaceae</taxon>
        <taxon>Paraconiothyrium</taxon>
    </lineage>
</organism>
<dbReference type="Pfam" id="PF01026">
    <property type="entry name" value="TatD_DNase"/>
    <property type="match status" value="1"/>
</dbReference>
<keyword evidence="6" id="KW-1185">Reference proteome</keyword>
<evidence type="ECO:0000256" key="3">
    <source>
        <dbReference type="ARBA" id="ARBA00022723"/>
    </source>
</evidence>
<gene>
    <name evidence="5" type="ORF">SLS60_006225</name>
</gene>
<dbReference type="EMBL" id="JAKJXO020000007">
    <property type="protein sequence ID" value="KAL1602804.1"/>
    <property type="molecule type" value="Genomic_DNA"/>
</dbReference>
<evidence type="ECO:0000256" key="2">
    <source>
        <dbReference type="ARBA" id="ARBA00022722"/>
    </source>
</evidence>
<evidence type="ECO:0000313" key="6">
    <source>
        <dbReference type="Proteomes" id="UP001521785"/>
    </source>
</evidence>